<dbReference type="Proteomes" id="UP001143474">
    <property type="component" value="Unassembled WGS sequence"/>
</dbReference>
<dbReference type="EMBL" id="BSEV01000026">
    <property type="protein sequence ID" value="GLK13880.1"/>
    <property type="molecule type" value="Genomic_DNA"/>
</dbReference>
<evidence type="ECO:0000313" key="2">
    <source>
        <dbReference type="Proteomes" id="UP001143474"/>
    </source>
</evidence>
<gene>
    <name evidence="1" type="ORF">GCM10017600_72910</name>
</gene>
<sequence length="427" mass="46313">MTTDRPEFERVRTMSALTDVEELLGGVEDAVAALFATPCEVVTAWNVASLELGVSCGDRALFEALHAYLGSHAGPASGGRPDVELTFVVSDALAGRLEATAVRLPGPQPAMISYCTTEKGSLPVEHWRAGRATLLRTLKTRTWLLADESYSRLTFVVGDDYPLRPTVHKDLALLILHVLQRTLEARGQLQIHASAVVVDGQAVLFAGPKRSGKTTCFLDAIVRTGARPLSVDKVHLAEDAEGTATGRFQVFGIPTRLRVLAGTLQKYPGTWDAFIPEEYRGAGEERLWRGESDSKVSIPLTSLRAVTGEDFTLRAPLGMIVLPDVARGRVPLLREVVDPLEVAELMRPNVYTPDNPEEDWWSGIGGHLAADLRARAEAFLAGIGATVPILRLEGAERIDHLLQEAWRRLRSGATGPTEAEPIGAPRS</sequence>
<dbReference type="AlphaFoldDB" id="A0A9W6IAI5"/>
<organism evidence="1 2">
    <name type="scientific">Streptosporangium carneum</name>
    <dbReference type="NCBI Taxonomy" id="47481"/>
    <lineage>
        <taxon>Bacteria</taxon>
        <taxon>Bacillati</taxon>
        <taxon>Actinomycetota</taxon>
        <taxon>Actinomycetes</taxon>
        <taxon>Streptosporangiales</taxon>
        <taxon>Streptosporangiaceae</taxon>
        <taxon>Streptosporangium</taxon>
    </lineage>
</organism>
<keyword evidence="2" id="KW-1185">Reference proteome</keyword>
<dbReference type="Gene3D" id="3.40.50.300">
    <property type="entry name" value="P-loop containing nucleotide triphosphate hydrolases"/>
    <property type="match status" value="1"/>
</dbReference>
<evidence type="ECO:0000313" key="1">
    <source>
        <dbReference type="EMBL" id="GLK13880.1"/>
    </source>
</evidence>
<accession>A0A9W6IAI5</accession>
<protein>
    <submittedName>
        <fullName evidence="1">Uncharacterized protein</fullName>
    </submittedName>
</protein>
<dbReference type="InterPro" id="IPR027417">
    <property type="entry name" value="P-loop_NTPase"/>
</dbReference>
<name>A0A9W6IAI5_9ACTN</name>
<reference evidence="1" key="1">
    <citation type="journal article" date="2014" name="Int. J. Syst. Evol. Microbiol.">
        <title>Complete genome sequence of Corynebacterium casei LMG S-19264T (=DSM 44701T), isolated from a smear-ripened cheese.</title>
        <authorList>
            <consortium name="US DOE Joint Genome Institute (JGI-PGF)"/>
            <person name="Walter F."/>
            <person name="Albersmeier A."/>
            <person name="Kalinowski J."/>
            <person name="Ruckert C."/>
        </authorList>
    </citation>
    <scope>NUCLEOTIDE SEQUENCE</scope>
    <source>
        <strain evidence="1">VKM Ac-2007</strain>
    </source>
</reference>
<proteinExistence type="predicted"/>
<reference evidence="1" key="2">
    <citation type="submission" date="2023-01" db="EMBL/GenBank/DDBJ databases">
        <authorList>
            <person name="Sun Q."/>
            <person name="Evtushenko L."/>
        </authorList>
    </citation>
    <scope>NUCLEOTIDE SEQUENCE</scope>
    <source>
        <strain evidence="1">VKM Ac-2007</strain>
    </source>
</reference>
<comment type="caution">
    <text evidence="1">The sequence shown here is derived from an EMBL/GenBank/DDBJ whole genome shotgun (WGS) entry which is preliminary data.</text>
</comment>